<dbReference type="PIRSF" id="PIRSF012939">
    <property type="entry name" value="Transpt_NO3_Nar2"/>
    <property type="match status" value="1"/>
</dbReference>
<protein>
    <recommendedName>
        <fullName evidence="1">High-affinity nitrate transporter</fullName>
    </recommendedName>
</protein>
<comment type="similarity">
    <text evidence="1">Belongs to the NAR2 family.</text>
</comment>
<dbReference type="EMBL" id="BT149150">
    <property type="protein sequence ID" value="AFK48944.1"/>
    <property type="molecule type" value="mRNA"/>
</dbReference>
<keyword evidence="1" id="KW-0812">Transmembrane</keyword>
<keyword evidence="1" id="KW-0472">Membrane</keyword>
<evidence type="ECO:0000313" key="2">
    <source>
        <dbReference type="EMBL" id="AFK48944.1"/>
    </source>
</evidence>
<dbReference type="PANTHER" id="PTHR34806">
    <property type="entry name" value="HIGH-AFFINITY NITRATE TRANSPORTER 3.2"/>
    <property type="match status" value="1"/>
</dbReference>
<keyword evidence="1" id="KW-0732">Signal</keyword>
<dbReference type="Pfam" id="PF16974">
    <property type="entry name" value="NAR2"/>
    <property type="match status" value="1"/>
</dbReference>
<dbReference type="PANTHER" id="PTHR34806:SF1">
    <property type="entry name" value="HIGH-AFFINITY NITRATE TRANSPORTER 3.1"/>
    <property type="match status" value="1"/>
</dbReference>
<feature type="signal peptide" evidence="1">
    <location>
        <begin position="1"/>
        <end position="22"/>
    </location>
</feature>
<accession>I3T8V2</accession>
<organism evidence="2">
    <name type="scientific">Lotus japonicus</name>
    <name type="common">Lotus corniculatus var. japonicus</name>
    <dbReference type="NCBI Taxonomy" id="34305"/>
    <lineage>
        <taxon>Eukaryota</taxon>
        <taxon>Viridiplantae</taxon>
        <taxon>Streptophyta</taxon>
        <taxon>Embryophyta</taxon>
        <taxon>Tracheophyta</taxon>
        <taxon>Spermatophyta</taxon>
        <taxon>Magnoliopsida</taxon>
        <taxon>eudicotyledons</taxon>
        <taxon>Gunneridae</taxon>
        <taxon>Pentapetalae</taxon>
        <taxon>rosids</taxon>
        <taxon>fabids</taxon>
        <taxon>Fabales</taxon>
        <taxon>Fabaceae</taxon>
        <taxon>Papilionoideae</taxon>
        <taxon>50 kb inversion clade</taxon>
        <taxon>NPAAA clade</taxon>
        <taxon>Hologalegina</taxon>
        <taxon>robinioid clade</taxon>
        <taxon>Loteae</taxon>
        <taxon>Lotus</taxon>
    </lineage>
</organism>
<dbReference type="GO" id="GO:0005886">
    <property type="term" value="C:plasma membrane"/>
    <property type="evidence" value="ECO:0007669"/>
    <property type="project" value="UniProtKB-UniRule"/>
</dbReference>
<evidence type="ECO:0000256" key="1">
    <source>
        <dbReference type="PIRNR" id="PIRNR012939"/>
    </source>
</evidence>
<dbReference type="GO" id="GO:0015112">
    <property type="term" value="F:nitrate transmembrane transporter activity"/>
    <property type="evidence" value="ECO:0007669"/>
    <property type="project" value="TreeGrafter"/>
</dbReference>
<dbReference type="InterPro" id="IPR016605">
    <property type="entry name" value="Transptr_NO3_Nar2"/>
</dbReference>
<keyword evidence="1" id="KW-1003">Cell membrane</keyword>
<keyword evidence="1" id="KW-0534">Nitrate assimilation</keyword>
<reference evidence="2" key="1">
    <citation type="submission" date="2012-05" db="EMBL/GenBank/DDBJ databases">
        <authorList>
            <person name="Krishnakumar V."/>
            <person name="Cheung F."/>
            <person name="Xiao Y."/>
            <person name="Chan A."/>
            <person name="Moskal W.A."/>
            <person name="Town C.D."/>
        </authorList>
    </citation>
    <scope>NUCLEOTIDE SEQUENCE</scope>
</reference>
<sequence>MAAHRVIIMASLLFCLAGTCYGKVLFSSLKKTLDVTASPKHGQVVEAGLDAITVTWALNKTLPAGTDSSYKTIKVKLCYAPISQQDRAWRKTEDELSRDKTCQHKIVAKPYDASNKTVHTFEWLIERDVPEATYFVRAYALDSNDVQVGYGQTSDAKKTSNLFKIQAITGRHLSLDTCSACLSAFSVVSLIFFFYIEKRKKH</sequence>
<dbReference type="AlphaFoldDB" id="I3T8V2"/>
<feature type="transmembrane region" description="Helical" evidence="1">
    <location>
        <begin position="173"/>
        <end position="196"/>
    </location>
</feature>
<proteinExistence type="evidence at transcript level"/>
<comment type="function">
    <text evidence="1">Involved in nitrate transport.</text>
</comment>
<keyword evidence="1" id="KW-1133">Transmembrane helix</keyword>
<dbReference type="GO" id="GO:0010167">
    <property type="term" value="P:response to nitrate"/>
    <property type="evidence" value="ECO:0007669"/>
    <property type="project" value="UniProtKB-UniRule"/>
</dbReference>
<dbReference type="GO" id="GO:0042128">
    <property type="term" value="P:nitrate assimilation"/>
    <property type="evidence" value="ECO:0007669"/>
    <property type="project" value="UniProtKB-UniRule"/>
</dbReference>
<feature type="chain" id="PRO_5017107253" description="High-affinity nitrate transporter" evidence="1">
    <location>
        <begin position="23"/>
        <end position="202"/>
    </location>
</feature>
<name>I3T8V2_LOTJA</name>